<sequence>MLSDAEFTEFVTALGQLLTRFSSNERRNEIPPTVAADLPETDRAA</sequence>
<feature type="region of interest" description="Disordered" evidence="1">
    <location>
        <begin position="23"/>
        <end position="45"/>
    </location>
</feature>
<evidence type="ECO:0000256" key="1">
    <source>
        <dbReference type="SAM" id="MobiDB-lite"/>
    </source>
</evidence>
<dbReference type="Proteomes" id="UP000586827">
    <property type="component" value="Unassembled WGS sequence"/>
</dbReference>
<protein>
    <submittedName>
        <fullName evidence="2">Uncharacterized protein</fullName>
    </submittedName>
</protein>
<accession>A0A849BVT5</accession>
<keyword evidence="3" id="KW-1185">Reference proteome</keyword>
<comment type="caution">
    <text evidence="2">The sequence shown here is derived from an EMBL/GenBank/DDBJ whole genome shotgun (WGS) entry which is preliminary data.</text>
</comment>
<dbReference type="EMBL" id="JABELX010000004">
    <property type="protein sequence ID" value="NNH70703.1"/>
    <property type="molecule type" value="Genomic_DNA"/>
</dbReference>
<proteinExistence type="predicted"/>
<dbReference type="AlphaFoldDB" id="A0A849BVT5"/>
<dbReference type="RefSeq" id="WP_157552405.1">
    <property type="nucleotide sequence ID" value="NZ_JABELX010000004.1"/>
</dbReference>
<evidence type="ECO:0000313" key="3">
    <source>
        <dbReference type="Proteomes" id="UP000586827"/>
    </source>
</evidence>
<gene>
    <name evidence="2" type="ORF">HLB23_12645</name>
</gene>
<name>A0A849BVT5_9NOCA</name>
<evidence type="ECO:0000313" key="2">
    <source>
        <dbReference type="EMBL" id="NNH70703.1"/>
    </source>
</evidence>
<organism evidence="2 3">
    <name type="scientific">Nocardia uniformis</name>
    <dbReference type="NCBI Taxonomy" id="53432"/>
    <lineage>
        <taxon>Bacteria</taxon>
        <taxon>Bacillati</taxon>
        <taxon>Actinomycetota</taxon>
        <taxon>Actinomycetes</taxon>
        <taxon>Mycobacteriales</taxon>
        <taxon>Nocardiaceae</taxon>
        <taxon>Nocardia</taxon>
    </lineage>
</organism>
<reference evidence="2 3" key="1">
    <citation type="submission" date="2020-05" db="EMBL/GenBank/DDBJ databases">
        <title>MicrobeNet Type strains.</title>
        <authorList>
            <person name="Nicholson A.C."/>
        </authorList>
    </citation>
    <scope>NUCLEOTIDE SEQUENCE [LARGE SCALE GENOMIC DNA]</scope>
    <source>
        <strain evidence="2 3">JCM 3224</strain>
    </source>
</reference>